<dbReference type="RefSeq" id="WP_285522270.1">
    <property type="nucleotide sequence ID" value="NZ_JASNGB010000035.1"/>
</dbReference>
<keyword evidence="3" id="KW-0540">Nuclease</keyword>
<evidence type="ECO:0000259" key="2">
    <source>
        <dbReference type="Pfam" id="PF13392"/>
    </source>
</evidence>
<accession>A0ABT7JFJ1</accession>
<name>A0ABT7JFJ1_9DEIO</name>
<dbReference type="SUPFAM" id="SSF54060">
    <property type="entry name" value="His-Me finger endonucleases"/>
    <property type="match status" value="1"/>
</dbReference>
<comment type="caution">
    <text evidence="3">The sequence shown here is derived from an EMBL/GenBank/DDBJ whole genome shotgun (WGS) entry which is preliminary data.</text>
</comment>
<organism evidence="3 4">
    <name type="scientific">Deinococcus rhizophilus</name>
    <dbReference type="NCBI Taxonomy" id="3049544"/>
    <lineage>
        <taxon>Bacteria</taxon>
        <taxon>Thermotogati</taxon>
        <taxon>Deinococcota</taxon>
        <taxon>Deinococci</taxon>
        <taxon>Deinococcales</taxon>
        <taxon>Deinococcaceae</taxon>
        <taxon>Deinococcus</taxon>
    </lineage>
</organism>
<evidence type="ECO:0000256" key="1">
    <source>
        <dbReference type="SAM" id="MobiDB-lite"/>
    </source>
</evidence>
<feature type="region of interest" description="Disordered" evidence="1">
    <location>
        <begin position="104"/>
        <end position="123"/>
    </location>
</feature>
<gene>
    <name evidence="3" type="ORF">QOL99_06020</name>
</gene>
<sequence>MRTLADVQDPVSLRRRFWAKVDPDVLPHECWDWQGARSTSGYGMISITHAGHGAQHRYAATHVAWLLAHHGMPPQGLILRHTCDNPRCVNLGHLDLGTHRDNALDREERGRGNRRSIPGAINPHARLSPDDVRFIRAQPARWGLATQLARQFGVSDRAIAGIRNGKLWASLPD</sequence>
<dbReference type="Gene3D" id="3.90.75.10">
    <property type="entry name" value="Homing Intron 3 (I-ppo) Encoded Endonuclease, Chain A"/>
    <property type="match status" value="1"/>
</dbReference>
<feature type="domain" description="HNH nuclease" evidence="2">
    <location>
        <begin position="61"/>
        <end position="103"/>
    </location>
</feature>
<dbReference type="GO" id="GO:0004519">
    <property type="term" value="F:endonuclease activity"/>
    <property type="evidence" value="ECO:0007669"/>
    <property type="project" value="UniProtKB-KW"/>
</dbReference>
<keyword evidence="3" id="KW-0378">Hydrolase</keyword>
<dbReference type="EMBL" id="JASNGB010000035">
    <property type="protein sequence ID" value="MDL2343706.1"/>
    <property type="molecule type" value="Genomic_DNA"/>
</dbReference>
<keyword evidence="4" id="KW-1185">Reference proteome</keyword>
<dbReference type="InterPro" id="IPR003615">
    <property type="entry name" value="HNH_nuc"/>
</dbReference>
<evidence type="ECO:0000313" key="3">
    <source>
        <dbReference type="EMBL" id="MDL2343706.1"/>
    </source>
</evidence>
<dbReference type="Proteomes" id="UP001302059">
    <property type="component" value="Unassembled WGS sequence"/>
</dbReference>
<protein>
    <submittedName>
        <fullName evidence="3">HNH endonuclease</fullName>
    </submittedName>
</protein>
<evidence type="ECO:0000313" key="4">
    <source>
        <dbReference type="Proteomes" id="UP001302059"/>
    </source>
</evidence>
<proteinExistence type="predicted"/>
<dbReference type="InterPro" id="IPR044930">
    <property type="entry name" value="Homing_endonuclease_His-Me"/>
</dbReference>
<dbReference type="Pfam" id="PF13392">
    <property type="entry name" value="HNH_3"/>
    <property type="match status" value="1"/>
</dbReference>
<dbReference type="InterPro" id="IPR044925">
    <property type="entry name" value="His-Me_finger_sf"/>
</dbReference>
<reference evidence="3 4" key="1">
    <citation type="submission" date="2023-05" db="EMBL/GenBank/DDBJ databases">
        <authorList>
            <person name="Gao F."/>
        </authorList>
    </citation>
    <scope>NUCLEOTIDE SEQUENCE [LARGE SCALE GENOMIC DNA]</scope>
    <source>
        <strain evidence="3 4">MIMF12</strain>
    </source>
</reference>
<keyword evidence="3" id="KW-0255">Endonuclease</keyword>